<dbReference type="RefSeq" id="WP_112781807.1">
    <property type="nucleotide sequence ID" value="NZ_CABMNQ010000056.1"/>
</dbReference>
<dbReference type="Gene3D" id="3.50.50.60">
    <property type="entry name" value="FAD/NAD(P)-binding domain"/>
    <property type="match status" value="1"/>
</dbReference>
<dbReference type="InterPro" id="IPR006076">
    <property type="entry name" value="FAD-dep_OxRdtase"/>
</dbReference>
<feature type="domain" description="FAD dependent oxidoreductase" evidence="3">
    <location>
        <begin position="56"/>
        <end position="416"/>
    </location>
</feature>
<dbReference type="SUPFAM" id="SSF51905">
    <property type="entry name" value="FAD/NAD(P)-binding domain"/>
    <property type="match status" value="1"/>
</dbReference>
<feature type="signal peptide" evidence="2">
    <location>
        <begin position="1"/>
        <end position="21"/>
    </location>
</feature>
<keyword evidence="2" id="KW-0732">Signal</keyword>
<evidence type="ECO:0000313" key="4">
    <source>
        <dbReference type="EMBL" id="RAZ62665.1"/>
    </source>
</evidence>
<evidence type="ECO:0000259" key="3">
    <source>
        <dbReference type="Pfam" id="PF01266"/>
    </source>
</evidence>
<proteinExistence type="predicted"/>
<dbReference type="Pfam" id="PF01266">
    <property type="entry name" value="DAO"/>
    <property type="match status" value="1"/>
</dbReference>
<dbReference type="PANTHER" id="PTHR13847">
    <property type="entry name" value="SARCOSINE DEHYDROGENASE-RELATED"/>
    <property type="match status" value="1"/>
</dbReference>
<keyword evidence="1" id="KW-0560">Oxidoreductase</keyword>
<evidence type="ECO:0000313" key="5">
    <source>
        <dbReference type="Proteomes" id="UP000251576"/>
    </source>
</evidence>
<comment type="caution">
    <text evidence="4">The sequence shown here is derived from an EMBL/GenBank/DDBJ whole genome shotgun (WGS) entry which is preliminary data.</text>
</comment>
<dbReference type="Gene3D" id="3.30.9.10">
    <property type="entry name" value="D-Amino Acid Oxidase, subunit A, domain 2"/>
    <property type="match status" value="1"/>
</dbReference>
<dbReference type="PANTHER" id="PTHR13847:SF281">
    <property type="entry name" value="FAD DEPENDENT OXIDOREDUCTASE DOMAIN-CONTAINING PROTEIN"/>
    <property type="match status" value="1"/>
</dbReference>
<accession>A0A330G3R9</accession>
<evidence type="ECO:0000256" key="1">
    <source>
        <dbReference type="ARBA" id="ARBA00023002"/>
    </source>
</evidence>
<feature type="chain" id="PRO_5016463936" evidence="2">
    <location>
        <begin position="22"/>
        <end position="472"/>
    </location>
</feature>
<sequence>MNPTTLCQRALTMCISCFFLAACGPKMSDFEPNTSYWFKEKPAEESAPLAQDMKVDIAIIGGGYSGLSSAWHLAKANPSLKIAIFEAKQVGSGASGRNGGMVLPGSEVMDLYEEGEASKRHYDLTVASMRKLQALVASTGVEADLKLDGYVEAILDEEDIAEYRDYVKTANRLGIPLQYWNADTTEAKLGTDRYVGAVYDPNGGQVHAMKLVNALRKAVEQAGVTIYEQSPVMGIKEGKQIELNVADKYKVTADSIVLATNGYTSKLGYFSGRVFPVHAQSAVTEPLTRDQLNAIQWQSKVPYYDTRNILFHLVLTPDNRIVIGGGNAEYVFNDGLNYKGDLDRVSAMMMTELVTLYPALKGIKFEQVWDGVLGMTGDSTEAVGVMGDHKNIYYALGYNGHGINLSFLFGDIVASLYQGKDHPWFNHAEQTLPMWLPPEPFKSIGVKSTLMFYHWQDRGYLGSSQKTDRKVR</sequence>
<protein>
    <submittedName>
        <fullName evidence="4">FAD-binding oxidoreductase</fullName>
    </submittedName>
</protein>
<dbReference type="AlphaFoldDB" id="A0A330G3R9"/>
<gene>
    <name evidence="4" type="ORF">DP202_22880</name>
</gene>
<name>A0A330G3R9_ENTCL</name>
<dbReference type="EMBL" id="QMDH01000056">
    <property type="protein sequence ID" value="RAZ62665.1"/>
    <property type="molecule type" value="Genomic_DNA"/>
</dbReference>
<dbReference type="GO" id="GO:0005737">
    <property type="term" value="C:cytoplasm"/>
    <property type="evidence" value="ECO:0007669"/>
    <property type="project" value="TreeGrafter"/>
</dbReference>
<organism evidence="4 5">
    <name type="scientific">Enterobacter cloacae</name>
    <dbReference type="NCBI Taxonomy" id="550"/>
    <lineage>
        <taxon>Bacteria</taxon>
        <taxon>Pseudomonadati</taxon>
        <taxon>Pseudomonadota</taxon>
        <taxon>Gammaproteobacteria</taxon>
        <taxon>Enterobacterales</taxon>
        <taxon>Enterobacteriaceae</taxon>
        <taxon>Enterobacter</taxon>
        <taxon>Enterobacter cloacae complex</taxon>
    </lineage>
</organism>
<dbReference type="InterPro" id="IPR036188">
    <property type="entry name" value="FAD/NAD-bd_sf"/>
</dbReference>
<evidence type="ECO:0000256" key="2">
    <source>
        <dbReference type="SAM" id="SignalP"/>
    </source>
</evidence>
<dbReference type="Proteomes" id="UP000251576">
    <property type="component" value="Unassembled WGS sequence"/>
</dbReference>
<dbReference type="GO" id="GO:0016491">
    <property type="term" value="F:oxidoreductase activity"/>
    <property type="evidence" value="ECO:0007669"/>
    <property type="project" value="UniProtKB-KW"/>
</dbReference>
<reference evidence="4 5" key="1">
    <citation type="submission" date="2018-06" db="EMBL/GenBank/DDBJ databases">
        <title>ACT-28, a chromosomally-encoded AmpC with carbapenemase activity from Enterobacter kobei.</title>
        <authorList>
            <person name="Jousset A.B."/>
            <person name="Oueslati S."/>
            <person name="Bernabeu S."/>
            <person name="Takissian J."/>
            <person name="Creton E."/>
            <person name="Vogel A."/>
            <person name="Cotellon G."/>
            <person name="Bonnin R.A."/>
            <person name="Dortet L."/>
            <person name="Naas T."/>
        </authorList>
    </citation>
    <scope>NUCLEOTIDE SEQUENCE [LARGE SCALE GENOMIC DNA]</scope>
    <source>
        <strain evidence="4 5">99B3</strain>
    </source>
</reference>